<dbReference type="KEGG" id="fpf:DCC35_18115"/>
<evidence type="ECO:0000259" key="1">
    <source>
        <dbReference type="Pfam" id="PF00557"/>
    </source>
</evidence>
<dbReference type="Gene3D" id="3.90.230.10">
    <property type="entry name" value="Creatinase/methionine aminopeptidase superfamily"/>
    <property type="match status" value="1"/>
</dbReference>
<reference evidence="2 3" key="1">
    <citation type="submission" date="2018-04" db="EMBL/GenBank/DDBJ databases">
        <title>Complete genome uncultured novel isolate.</title>
        <authorList>
            <person name="Merlino G."/>
        </authorList>
    </citation>
    <scope>NUCLEOTIDE SEQUENCE [LARGE SCALE GENOMIC DNA]</scope>
    <source>
        <strain evidence="3">R1DC9</strain>
    </source>
</reference>
<keyword evidence="2" id="KW-0645">Protease</keyword>
<dbReference type="GO" id="GO:0004177">
    <property type="term" value="F:aminopeptidase activity"/>
    <property type="evidence" value="ECO:0007669"/>
    <property type="project" value="UniProtKB-KW"/>
</dbReference>
<dbReference type="OrthoDB" id="9765815at2"/>
<keyword evidence="2" id="KW-0378">Hydrolase</keyword>
<sequence>MSKYNILFLLCTLLFVSACKEEEKVEKTDQEGSNYEIMSMEERAKVIDSLLQIRINKVLPELMDRTGIDMWILISREYNEDPVLETMLPAEWMSARRRTILVISYNGDSLNTYAIARYNVGDVFKKAWDKEEEPDQWMALRKLVERHKPNKIGINISRDFALADGMPKTEYDALLKALPQNYGNKIVSAEGLAVGWLETRTNEEMALYKDICNIAHKIIAEGFSNKVITPGETTTDDVVWFFRQRVNELGLKAWFHPTVSVQRSDSENFDHLRSFSDSPGDRVIMPGDLLHVDFGITYLRLNTDTQQHAYVLKEGEESAPEYLVEALKTGNQLQDILTDQFLLARSGNDILANALAEADNQGIKATIYTHPIGYHGHAAGPTIGMWDAQGGVPGPGDYPLYSRTAYSIELNHAVNIEPWGKEIRIMLEEDAYFDGEKVTYIDGRQEEFLLIK</sequence>
<dbReference type="EMBL" id="CP028923">
    <property type="protein sequence ID" value="QCK16509.1"/>
    <property type="molecule type" value="Genomic_DNA"/>
</dbReference>
<keyword evidence="3" id="KW-1185">Reference proteome</keyword>
<dbReference type="PROSITE" id="PS51257">
    <property type="entry name" value="PROKAR_LIPOPROTEIN"/>
    <property type="match status" value="1"/>
</dbReference>
<feature type="domain" description="Peptidase M24" evidence="1">
    <location>
        <begin position="208"/>
        <end position="418"/>
    </location>
</feature>
<name>A0A4D7JKS7_9BACT</name>
<evidence type="ECO:0000313" key="3">
    <source>
        <dbReference type="Proteomes" id="UP000298616"/>
    </source>
</evidence>
<dbReference type="RefSeq" id="WP_137092098.1">
    <property type="nucleotide sequence ID" value="NZ_CP028923.1"/>
</dbReference>
<gene>
    <name evidence="2" type="ORF">DCC35_18115</name>
</gene>
<dbReference type="AlphaFoldDB" id="A0A4D7JKS7"/>
<dbReference type="InterPro" id="IPR036005">
    <property type="entry name" value="Creatinase/aminopeptidase-like"/>
</dbReference>
<proteinExistence type="predicted"/>
<accession>A0A4D7JKS7</accession>
<protein>
    <submittedName>
        <fullName evidence="2">Xaa-Pro aminopeptidase</fullName>
    </submittedName>
</protein>
<dbReference type="SUPFAM" id="SSF55920">
    <property type="entry name" value="Creatinase/aminopeptidase"/>
    <property type="match status" value="1"/>
</dbReference>
<dbReference type="InterPro" id="IPR000994">
    <property type="entry name" value="Pept_M24"/>
</dbReference>
<organism evidence="2 3">
    <name type="scientific">Mangrovivirga cuniculi</name>
    <dbReference type="NCBI Taxonomy" id="2715131"/>
    <lineage>
        <taxon>Bacteria</taxon>
        <taxon>Pseudomonadati</taxon>
        <taxon>Bacteroidota</taxon>
        <taxon>Cytophagia</taxon>
        <taxon>Cytophagales</taxon>
        <taxon>Mangrovivirgaceae</taxon>
        <taxon>Mangrovivirga</taxon>
    </lineage>
</organism>
<keyword evidence="2" id="KW-0031">Aminopeptidase</keyword>
<dbReference type="Proteomes" id="UP000298616">
    <property type="component" value="Chromosome"/>
</dbReference>
<evidence type="ECO:0000313" key="2">
    <source>
        <dbReference type="EMBL" id="QCK16509.1"/>
    </source>
</evidence>
<dbReference type="Pfam" id="PF00557">
    <property type="entry name" value="Peptidase_M24"/>
    <property type="match status" value="1"/>
</dbReference>